<keyword evidence="3" id="KW-1185">Reference proteome</keyword>
<comment type="caution">
    <text evidence="2">The sequence shown here is derived from an EMBL/GenBank/DDBJ whole genome shotgun (WGS) entry which is preliminary data.</text>
</comment>
<dbReference type="InterPro" id="IPR007110">
    <property type="entry name" value="Ig-like_dom"/>
</dbReference>
<dbReference type="AlphaFoldDB" id="A0AAE1Z5Q2"/>
<evidence type="ECO:0000259" key="1">
    <source>
        <dbReference type="PROSITE" id="PS50835"/>
    </source>
</evidence>
<dbReference type="EMBL" id="JALJAT010000229">
    <property type="protein sequence ID" value="KAK4467339.1"/>
    <property type="molecule type" value="Genomic_DNA"/>
</dbReference>
<sequence length="139" mass="15500">MKWYKGPAKIVHAPLDTKAIAGESILFFCQAEGNPLPRVVLHWNDSEITQNRSGLQFKEISVDSVALRAKLELNHNGDTVMCFAENHVGSDSVTAQISVYSANEKGSLEKINNIISSVSRYFDFQPYWNLIDSILSALQ</sequence>
<evidence type="ECO:0000313" key="2">
    <source>
        <dbReference type="EMBL" id="KAK4467339.1"/>
    </source>
</evidence>
<dbReference type="SUPFAM" id="SSF48726">
    <property type="entry name" value="Immunoglobulin"/>
    <property type="match status" value="1"/>
</dbReference>
<dbReference type="Gene3D" id="2.60.40.10">
    <property type="entry name" value="Immunoglobulins"/>
    <property type="match status" value="1"/>
</dbReference>
<evidence type="ECO:0000313" key="3">
    <source>
        <dbReference type="Proteomes" id="UP001292079"/>
    </source>
</evidence>
<dbReference type="PROSITE" id="PS50835">
    <property type="entry name" value="IG_LIKE"/>
    <property type="match status" value="1"/>
</dbReference>
<feature type="domain" description="Ig-like" evidence="1">
    <location>
        <begin position="7"/>
        <end position="98"/>
    </location>
</feature>
<dbReference type="InterPro" id="IPR013098">
    <property type="entry name" value="Ig_I-set"/>
</dbReference>
<proteinExistence type="predicted"/>
<organism evidence="2 3">
    <name type="scientific">Schistosoma mekongi</name>
    <name type="common">Parasitic worm</name>
    <dbReference type="NCBI Taxonomy" id="38744"/>
    <lineage>
        <taxon>Eukaryota</taxon>
        <taxon>Metazoa</taxon>
        <taxon>Spiralia</taxon>
        <taxon>Lophotrochozoa</taxon>
        <taxon>Platyhelminthes</taxon>
        <taxon>Trematoda</taxon>
        <taxon>Digenea</taxon>
        <taxon>Strigeidida</taxon>
        <taxon>Schistosomatoidea</taxon>
        <taxon>Schistosomatidae</taxon>
        <taxon>Schistosoma</taxon>
    </lineage>
</organism>
<name>A0AAE1Z5Q2_SCHME</name>
<reference evidence="2" key="1">
    <citation type="submission" date="2022-04" db="EMBL/GenBank/DDBJ databases">
        <authorList>
            <person name="Xu L."/>
            <person name="Lv Z."/>
        </authorList>
    </citation>
    <scope>NUCLEOTIDE SEQUENCE</scope>
    <source>
        <strain evidence="2">LV_2022a</strain>
    </source>
</reference>
<gene>
    <name evidence="2" type="ORF">MN116_008915</name>
</gene>
<dbReference type="Pfam" id="PF07679">
    <property type="entry name" value="I-set"/>
    <property type="match status" value="1"/>
</dbReference>
<reference evidence="2" key="2">
    <citation type="journal article" date="2023" name="Infect Dis Poverty">
        <title>Chromosome-scale genome of the human blood fluke Schistosoma mekongi and its implications for public health.</title>
        <authorList>
            <person name="Zhou M."/>
            <person name="Xu L."/>
            <person name="Xu D."/>
            <person name="Chen W."/>
            <person name="Khan J."/>
            <person name="Hu Y."/>
            <person name="Huang H."/>
            <person name="Wei H."/>
            <person name="Zhang Y."/>
            <person name="Chusongsang P."/>
            <person name="Tanasarnprasert K."/>
            <person name="Hu X."/>
            <person name="Limpanont Y."/>
            <person name="Lv Z."/>
        </authorList>
    </citation>
    <scope>NUCLEOTIDE SEQUENCE</scope>
    <source>
        <strain evidence="2">LV_2022a</strain>
    </source>
</reference>
<dbReference type="Proteomes" id="UP001292079">
    <property type="component" value="Unassembled WGS sequence"/>
</dbReference>
<dbReference type="InterPro" id="IPR013783">
    <property type="entry name" value="Ig-like_fold"/>
</dbReference>
<protein>
    <recommendedName>
        <fullName evidence="1">Ig-like domain-containing protein</fullName>
    </recommendedName>
</protein>
<dbReference type="InterPro" id="IPR036179">
    <property type="entry name" value="Ig-like_dom_sf"/>
</dbReference>
<accession>A0AAE1Z5Q2</accession>